<dbReference type="AlphaFoldDB" id="A0AAW0C4J4"/>
<feature type="compositionally biased region" description="Pro residues" evidence="1">
    <location>
        <begin position="25"/>
        <end position="39"/>
    </location>
</feature>
<comment type="caution">
    <text evidence="2">The sequence shown here is derived from an EMBL/GenBank/DDBJ whole genome shotgun (WGS) entry which is preliminary data.</text>
</comment>
<proteinExistence type="predicted"/>
<evidence type="ECO:0000256" key="1">
    <source>
        <dbReference type="SAM" id="MobiDB-lite"/>
    </source>
</evidence>
<name>A0AAW0C4J4_9AGAR</name>
<feature type="region of interest" description="Disordered" evidence="1">
    <location>
        <begin position="1"/>
        <end position="78"/>
    </location>
</feature>
<accession>A0AAW0C4J4</accession>
<sequence>MSLSLQERTRRRLMRQSQNQSNTPSPAPSSSPGPSPTTPLTPLTGLGLLPIGPNTSNLSTPNPFTNGTSVNATAQHSSIATRRAFAERILKKLKLDGESRAEFMQYIETTNQEERDALQVAFTLRLGDKI</sequence>
<keyword evidence="3" id="KW-1185">Reference proteome</keyword>
<evidence type="ECO:0000313" key="2">
    <source>
        <dbReference type="EMBL" id="KAK7033798.1"/>
    </source>
</evidence>
<feature type="compositionally biased region" description="Low complexity" evidence="1">
    <location>
        <begin position="40"/>
        <end position="53"/>
    </location>
</feature>
<dbReference type="Proteomes" id="UP001362999">
    <property type="component" value="Unassembled WGS sequence"/>
</dbReference>
<gene>
    <name evidence="2" type="ORF">R3P38DRAFT_731362</name>
</gene>
<dbReference type="EMBL" id="JAWWNJ010000022">
    <property type="protein sequence ID" value="KAK7033798.1"/>
    <property type="molecule type" value="Genomic_DNA"/>
</dbReference>
<organism evidence="2 3">
    <name type="scientific">Favolaschia claudopus</name>
    <dbReference type="NCBI Taxonomy" id="2862362"/>
    <lineage>
        <taxon>Eukaryota</taxon>
        <taxon>Fungi</taxon>
        <taxon>Dikarya</taxon>
        <taxon>Basidiomycota</taxon>
        <taxon>Agaricomycotina</taxon>
        <taxon>Agaricomycetes</taxon>
        <taxon>Agaricomycetidae</taxon>
        <taxon>Agaricales</taxon>
        <taxon>Marasmiineae</taxon>
        <taxon>Mycenaceae</taxon>
        <taxon>Favolaschia</taxon>
    </lineage>
</organism>
<feature type="compositionally biased region" description="Polar residues" evidence="1">
    <location>
        <begin position="54"/>
        <end position="78"/>
    </location>
</feature>
<evidence type="ECO:0000313" key="3">
    <source>
        <dbReference type="Proteomes" id="UP001362999"/>
    </source>
</evidence>
<protein>
    <submittedName>
        <fullName evidence="2">Uncharacterized protein</fullName>
    </submittedName>
</protein>
<reference evidence="2 3" key="1">
    <citation type="journal article" date="2024" name="J Genomics">
        <title>Draft genome sequencing and assembly of Favolaschia claudopus CIRM-BRFM 2984 isolated from oak limbs.</title>
        <authorList>
            <person name="Navarro D."/>
            <person name="Drula E."/>
            <person name="Chaduli D."/>
            <person name="Cazenave R."/>
            <person name="Ahrendt S."/>
            <person name="Wang J."/>
            <person name="Lipzen A."/>
            <person name="Daum C."/>
            <person name="Barry K."/>
            <person name="Grigoriev I.V."/>
            <person name="Favel A."/>
            <person name="Rosso M.N."/>
            <person name="Martin F."/>
        </authorList>
    </citation>
    <scope>NUCLEOTIDE SEQUENCE [LARGE SCALE GENOMIC DNA]</scope>
    <source>
        <strain evidence="2 3">CIRM-BRFM 2984</strain>
    </source>
</reference>